<reference evidence="4" key="1">
    <citation type="submission" date="2024-02" db="UniProtKB">
        <authorList>
            <consortium name="WormBaseParasite"/>
        </authorList>
    </citation>
    <scope>IDENTIFICATION</scope>
</reference>
<keyword evidence="2" id="KW-0472">Membrane</keyword>
<sequence length="284" mass="32327">MIDVLANHFESIELLIAILLALSVDVLYYYVLLSYLYLTGDIAEEVWSQEDAGGRPDISDEALYYVYKYFYLLATLMLIISYFVSPFSIYFSATNDKITLPIRKMRRLKQKGKTTLAERMLMLQMIINGHTSSVNAIVVSSSLTAAYQSEWGTAKTSASSHRHGHDHSSERTTGSRNSVTEERGRDQMIGFIESLNEEMTESKTVTDVIKFRAEAVKDENGSYVWTPPASQRHRRYLHKHLHCQEGAIRPVSRLCNQYEECHHNKWRIRSSKPAGAAIDDAEGC</sequence>
<organism evidence="3 4">
    <name type="scientific">Mesorhabditis belari</name>
    <dbReference type="NCBI Taxonomy" id="2138241"/>
    <lineage>
        <taxon>Eukaryota</taxon>
        <taxon>Metazoa</taxon>
        <taxon>Ecdysozoa</taxon>
        <taxon>Nematoda</taxon>
        <taxon>Chromadorea</taxon>
        <taxon>Rhabditida</taxon>
        <taxon>Rhabditina</taxon>
        <taxon>Rhabditomorpha</taxon>
        <taxon>Rhabditoidea</taxon>
        <taxon>Rhabditidae</taxon>
        <taxon>Mesorhabditinae</taxon>
        <taxon>Mesorhabditis</taxon>
    </lineage>
</organism>
<feature type="region of interest" description="Disordered" evidence="1">
    <location>
        <begin position="155"/>
        <end position="185"/>
    </location>
</feature>
<keyword evidence="2" id="KW-1133">Transmembrane helix</keyword>
<evidence type="ECO:0000256" key="1">
    <source>
        <dbReference type="SAM" id="MobiDB-lite"/>
    </source>
</evidence>
<evidence type="ECO:0000313" key="4">
    <source>
        <dbReference type="WBParaSite" id="MBELARI_LOCUS13969"/>
    </source>
</evidence>
<keyword evidence="2" id="KW-0812">Transmembrane</keyword>
<feature type="transmembrane region" description="Helical" evidence="2">
    <location>
        <begin position="12"/>
        <end position="31"/>
    </location>
</feature>
<dbReference type="Proteomes" id="UP000887575">
    <property type="component" value="Unassembled WGS sequence"/>
</dbReference>
<feature type="transmembrane region" description="Helical" evidence="2">
    <location>
        <begin position="69"/>
        <end position="93"/>
    </location>
</feature>
<name>A0AAF3J3J2_9BILA</name>
<keyword evidence="3" id="KW-1185">Reference proteome</keyword>
<evidence type="ECO:0000256" key="2">
    <source>
        <dbReference type="SAM" id="Phobius"/>
    </source>
</evidence>
<accession>A0AAF3J3J2</accession>
<dbReference type="WBParaSite" id="MBELARI_LOCUS13969">
    <property type="protein sequence ID" value="MBELARI_LOCUS13969"/>
    <property type="gene ID" value="MBELARI_LOCUS13969"/>
</dbReference>
<proteinExistence type="predicted"/>
<protein>
    <submittedName>
        <fullName evidence="4">Uncharacterized protein</fullName>
    </submittedName>
</protein>
<dbReference type="AlphaFoldDB" id="A0AAF3J3J2"/>
<evidence type="ECO:0000313" key="3">
    <source>
        <dbReference type="Proteomes" id="UP000887575"/>
    </source>
</evidence>